<organism evidence="2 3">
    <name type="scientific">Nocardia jiangxiensis</name>
    <dbReference type="NCBI Taxonomy" id="282685"/>
    <lineage>
        <taxon>Bacteria</taxon>
        <taxon>Bacillati</taxon>
        <taxon>Actinomycetota</taxon>
        <taxon>Actinomycetes</taxon>
        <taxon>Mycobacteriales</taxon>
        <taxon>Nocardiaceae</taxon>
        <taxon>Nocardia</taxon>
    </lineage>
</organism>
<feature type="domain" description="CMP/dCMP-type deaminase" evidence="1">
    <location>
        <begin position="3"/>
        <end position="113"/>
    </location>
</feature>
<keyword evidence="2" id="KW-0378">Hydrolase</keyword>
<dbReference type="EMBL" id="JBIAQY010000027">
    <property type="protein sequence ID" value="MFF3574494.1"/>
    <property type="molecule type" value="Genomic_DNA"/>
</dbReference>
<dbReference type="PANTHER" id="PTHR11079:SF162">
    <property type="entry name" value="RIBOFLAVIN BIOSYNTHESIS PROTEIN PYRD, CHLOROPLASTIC"/>
    <property type="match status" value="1"/>
</dbReference>
<evidence type="ECO:0000313" key="2">
    <source>
        <dbReference type="EMBL" id="MFF3574494.1"/>
    </source>
</evidence>
<dbReference type="CDD" id="cd01285">
    <property type="entry name" value="nucleoside_deaminase"/>
    <property type="match status" value="1"/>
</dbReference>
<comment type="caution">
    <text evidence="2">The sequence shown here is derived from an EMBL/GenBank/DDBJ whole genome shotgun (WGS) entry which is preliminary data.</text>
</comment>
<protein>
    <submittedName>
        <fullName evidence="2">Nucleoside deaminase</fullName>
        <ecNumber evidence="2">3.5.4.33</ecNumber>
    </submittedName>
</protein>
<evidence type="ECO:0000313" key="3">
    <source>
        <dbReference type="Proteomes" id="UP001601992"/>
    </source>
</evidence>
<sequence length="160" mass="16276">MNEREELLLRQAISLADEASDRGNRPFGAVIASSEGAVIGEGRNEVAESGVVTAHAELVAIDAATVAGRTGGMVGATIYASGEPCPMCSAAAVWAGIGRIVFAAAEPEFAAVIGGYPRFGLRCAEVVGSSDADVVVSGPHLGGEALAPFRRYRESSAGRA</sequence>
<proteinExistence type="predicted"/>
<gene>
    <name evidence="2" type="ORF">ACFYXQ_42780</name>
</gene>
<dbReference type="Gene3D" id="3.40.140.10">
    <property type="entry name" value="Cytidine Deaminase, domain 2"/>
    <property type="match status" value="1"/>
</dbReference>
<dbReference type="InterPro" id="IPR002125">
    <property type="entry name" value="CMP_dCMP_dom"/>
</dbReference>
<accession>A0ABW6SE27</accession>
<reference evidence="2 3" key="1">
    <citation type="submission" date="2024-10" db="EMBL/GenBank/DDBJ databases">
        <title>The Natural Products Discovery Center: Release of the First 8490 Sequenced Strains for Exploring Actinobacteria Biosynthetic Diversity.</title>
        <authorList>
            <person name="Kalkreuter E."/>
            <person name="Kautsar S.A."/>
            <person name="Yang D."/>
            <person name="Bader C.D."/>
            <person name="Teijaro C.N."/>
            <person name="Fluegel L."/>
            <person name="Davis C.M."/>
            <person name="Simpson J.R."/>
            <person name="Lauterbach L."/>
            <person name="Steele A.D."/>
            <person name="Gui C."/>
            <person name="Meng S."/>
            <person name="Li G."/>
            <person name="Viehrig K."/>
            <person name="Ye F."/>
            <person name="Su P."/>
            <person name="Kiefer A.F."/>
            <person name="Nichols A."/>
            <person name="Cepeda A.J."/>
            <person name="Yan W."/>
            <person name="Fan B."/>
            <person name="Jiang Y."/>
            <person name="Adhikari A."/>
            <person name="Zheng C.-J."/>
            <person name="Schuster L."/>
            <person name="Cowan T.M."/>
            <person name="Smanski M.J."/>
            <person name="Chevrette M.G."/>
            <person name="De Carvalho L.P.S."/>
            <person name="Shen B."/>
        </authorList>
    </citation>
    <scope>NUCLEOTIDE SEQUENCE [LARGE SCALE GENOMIC DNA]</scope>
    <source>
        <strain evidence="2 3">NPDC002593</strain>
    </source>
</reference>
<dbReference type="SUPFAM" id="SSF53927">
    <property type="entry name" value="Cytidine deaminase-like"/>
    <property type="match status" value="1"/>
</dbReference>
<dbReference type="GO" id="GO:0052717">
    <property type="term" value="F:tRNA-specific adenosine-34 deaminase activity"/>
    <property type="evidence" value="ECO:0007669"/>
    <property type="project" value="UniProtKB-EC"/>
</dbReference>
<dbReference type="PROSITE" id="PS51747">
    <property type="entry name" value="CYT_DCMP_DEAMINASES_2"/>
    <property type="match status" value="1"/>
</dbReference>
<dbReference type="PANTHER" id="PTHR11079">
    <property type="entry name" value="CYTOSINE DEAMINASE FAMILY MEMBER"/>
    <property type="match status" value="1"/>
</dbReference>
<dbReference type="Pfam" id="PF00383">
    <property type="entry name" value="dCMP_cyt_deam_1"/>
    <property type="match status" value="1"/>
</dbReference>
<dbReference type="InterPro" id="IPR016193">
    <property type="entry name" value="Cytidine_deaminase-like"/>
</dbReference>
<name>A0ABW6SE27_9NOCA</name>
<keyword evidence="3" id="KW-1185">Reference proteome</keyword>
<dbReference type="Proteomes" id="UP001601992">
    <property type="component" value="Unassembled WGS sequence"/>
</dbReference>
<dbReference type="RefSeq" id="WP_387406866.1">
    <property type="nucleotide sequence ID" value="NZ_JBIAQY010000027.1"/>
</dbReference>
<dbReference type="EC" id="3.5.4.33" evidence="2"/>
<evidence type="ECO:0000259" key="1">
    <source>
        <dbReference type="PROSITE" id="PS51747"/>
    </source>
</evidence>